<protein>
    <submittedName>
        <fullName evidence="1">Uncharacterized protein</fullName>
    </submittedName>
</protein>
<sequence>MKYYVFKNNYEYYALIAVSDSEEYPMDVAIKKYAEEIEGGMEEYNESYEFDSPTEITEEEAVEEYKKANFEGFIEIKTDEEKIKEFYKDINEQKNDKCKLLLIDGSLL</sequence>
<name>A0A316M3Y9_9CLOT</name>
<proteinExistence type="predicted"/>
<dbReference type="AlphaFoldDB" id="A0A316M3Y9"/>
<dbReference type="Proteomes" id="UP000246114">
    <property type="component" value="Unassembled WGS sequence"/>
</dbReference>
<evidence type="ECO:0000313" key="2">
    <source>
        <dbReference type="Proteomes" id="UP000246114"/>
    </source>
</evidence>
<organism evidence="1 2">
    <name type="scientific">Clostridium cadaveris</name>
    <dbReference type="NCBI Taxonomy" id="1529"/>
    <lineage>
        <taxon>Bacteria</taxon>
        <taxon>Bacillati</taxon>
        <taxon>Bacillota</taxon>
        <taxon>Clostridia</taxon>
        <taxon>Eubacteriales</taxon>
        <taxon>Clostridiaceae</taxon>
        <taxon>Clostridium</taxon>
    </lineage>
</organism>
<evidence type="ECO:0000313" key="1">
    <source>
        <dbReference type="EMBL" id="PWL51805.1"/>
    </source>
</evidence>
<dbReference type="EMBL" id="QAMZ01000053">
    <property type="protein sequence ID" value="PWL51805.1"/>
    <property type="molecule type" value="Genomic_DNA"/>
</dbReference>
<reference evidence="1 2" key="1">
    <citation type="submission" date="2018-03" db="EMBL/GenBank/DDBJ databases">
        <title>The uncultured portion of the human microbiome is neutrally assembled.</title>
        <authorList>
            <person name="Jeraldo P."/>
            <person name="Boardman L."/>
            <person name="White B.A."/>
            <person name="Nelson H."/>
            <person name="Goldenfeld N."/>
            <person name="Chia N."/>
        </authorList>
    </citation>
    <scope>NUCLEOTIDE SEQUENCE [LARGE SCALE GENOMIC DNA]</scope>
    <source>
        <strain evidence="1">CIM:MAG 903</strain>
    </source>
</reference>
<comment type="caution">
    <text evidence="1">The sequence shown here is derived from an EMBL/GenBank/DDBJ whole genome shotgun (WGS) entry which is preliminary data.</text>
</comment>
<accession>A0A316M3Y9</accession>
<gene>
    <name evidence="1" type="ORF">DBY38_12735</name>
</gene>